<name>A0A317XU85_9BASI</name>
<feature type="region of interest" description="Disordered" evidence="1">
    <location>
        <begin position="121"/>
        <end position="151"/>
    </location>
</feature>
<reference evidence="2 3" key="1">
    <citation type="journal article" date="2018" name="Mol. Biol. Evol.">
        <title>Broad Genomic Sampling Reveals a Smut Pathogenic Ancestry of the Fungal Clade Ustilaginomycotina.</title>
        <authorList>
            <person name="Kijpornyongpan T."/>
            <person name="Mondo S.J."/>
            <person name="Barry K."/>
            <person name="Sandor L."/>
            <person name="Lee J."/>
            <person name="Lipzen A."/>
            <person name="Pangilinan J."/>
            <person name="LaButti K."/>
            <person name="Hainaut M."/>
            <person name="Henrissat B."/>
            <person name="Grigoriev I.V."/>
            <person name="Spatafora J.W."/>
            <person name="Aime M.C."/>
        </authorList>
    </citation>
    <scope>NUCLEOTIDE SEQUENCE [LARGE SCALE GENOMIC DNA]</scope>
    <source>
        <strain evidence="2 3">MCA 3645</strain>
    </source>
</reference>
<dbReference type="Proteomes" id="UP000246740">
    <property type="component" value="Unassembled WGS sequence"/>
</dbReference>
<sequence length="151" mass="16254">MRVWTAAVELGQPYATSSPLIFSNSANHADAWQTRPTGEVESRVIQDAGPARPEWSGETGGKATPAAGCWLLAAGSRRHETFLFVSTRRCTRRARAGSPSNEAPLFRAAAPAGPKYSWVSKRHHRAVDERGGSKSTRRGKGGLAMGKARIL</sequence>
<organism evidence="2 3">
    <name type="scientific">Testicularia cyperi</name>
    <dbReference type="NCBI Taxonomy" id="1882483"/>
    <lineage>
        <taxon>Eukaryota</taxon>
        <taxon>Fungi</taxon>
        <taxon>Dikarya</taxon>
        <taxon>Basidiomycota</taxon>
        <taxon>Ustilaginomycotina</taxon>
        <taxon>Ustilaginomycetes</taxon>
        <taxon>Ustilaginales</taxon>
        <taxon>Anthracoideaceae</taxon>
        <taxon>Testicularia</taxon>
    </lineage>
</organism>
<dbReference type="AlphaFoldDB" id="A0A317XU85"/>
<evidence type="ECO:0000313" key="2">
    <source>
        <dbReference type="EMBL" id="PWZ01916.1"/>
    </source>
</evidence>
<proteinExistence type="predicted"/>
<protein>
    <submittedName>
        <fullName evidence="2">Uncharacterized protein</fullName>
    </submittedName>
</protein>
<keyword evidence="3" id="KW-1185">Reference proteome</keyword>
<dbReference type="InParanoid" id="A0A317XU85"/>
<accession>A0A317XU85</accession>
<evidence type="ECO:0000313" key="3">
    <source>
        <dbReference type="Proteomes" id="UP000246740"/>
    </source>
</evidence>
<evidence type="ECO:0000256" key="1">
    <source>
        <dbReference type="SAM" id="MobiDB-lite"/>
    </source>
</evidence>
<gene>
    <name evidence="2" type="ORF">BCV70DRAFT_198201</name>
</gene>
<dbReference type="EMBL" id="KZ819189">
    <property type="protein sequence ID" value="PWZ01916.1"/>
    <property type="molecule type" value="Genomic_DNA"/>
</dbReference>